<sequence>MSVQVINGGKGSNHTVNCIILESSLVQVYHNLHSTFARNFMHAHLTSHHAEADMAKTFHNVSTHMTKHSPHVVQIG</sequence>
<evidence type="ECO:0000313" key="2">
    <source>
        <dbReference type="Proteomes" id="UP000054538"/>
    </source>
</evidence>
<dbReference type="HOGENOM" id="CLU_142942_0_0_1"/>
<dbReference type="OrthoDB" id="4743193at2759"/>
<proteinExistence type="predicted"/>
<dbReference type="AlphaFoldDB" id="A0A0D0CZ47"/>
<dbReference type="InParanoid" id="A0A0D0CZ47"/>
<gene>
    <name evidence="1" type="ORF">PAXRUDRAFT_157390</name>
</gene>
<reference evidence="2" key="2">
    <citation type="submission" date="2015-01" db="EMBL/GenBank/DDBJ databases">
        <title>Evolutionary Origins and Diversification of the Mycorrhizal Mutualists.</title>
        <authorList>
            <consortium name="DOE Joint Genome Institute"/>
            <consortium name="Mycorrhizal Genomics Consortium"/>
            <person name="Kohler A."/>
            <person name="Kuo A."/>
            <person name="Nagy L.G."/>
            <person name="Floudas D."/>
            <person name="Copeland A."/>
            <person name="Barry K.W."/>
            <person name="Cichocki N."/>
            <person name="Veneault-Fourrey C."/>
            <person name="LaButti K."/>
            <person name="Lindquist E.A."/>
            <person name="Lipzen A."/>
            <person name="Lundell T."/>
            <person name="Morin E."/>
            <person name="Murat C."/>
            <person name="Riley R."/>
            <person name="Ohm R."/>
            <person name="Sun H."/>
            <person name="Tunlid A."/>
            <person name="Henrissat B."/>
            <person name="Grigoriev I.V."/>
            <person name="Hibbett D.S."/>
            <person name="Martin F."/>
        </authorList>
    </citation>
    <scope>NUCLEOTIDE SEQUENCE [LARGE SCALE GENOMIC DNA]</scope>
    <source>
        <strain evidence="2">Ve08.2h10</strain>
    </source>
</reference>
<keyword evidence="2" id="KW-1185">Reference proteome</keyword>
<dbReference type="EMBL" id="KN825908">
    <property type="protein sequence ID" value="KIK80903.1"/>
    <property type="molecule type" value="Genomic_DNA"/>
</dbReference>
<accession>A0A0D0CZ47</accession>
<organism evidence="1 2">
    <name type="scientific">Paxillus rubicundulus Ve08.2h10</name>
    <dbReference type="NCBI Taxonomy" id="930991"/>
    <lineage>
        <taxon>Eukaryota</taxon>
        <taxon>Fungi</taxon>
        <taxon>Dikarya</taxon>
        <taxon>Basidiomycota</taxon>
        <taxon>Agaricomycotina</taxon>
        <taxon>Agaricomycetes</taxon>
        <taxon>Agaricomycetidae</taxon>
        <taxon>Boletales</taxon>
        <taxon>Paxilineae</taxon>
        <taxon>Paxillaceae</taxon>
        <taxon>Paxillus</taxon>
    </lineage>
</organism>
<dbReference type="Proteomes" id="UP000054538">
    <property type="component" value="Unassembled WGS sequence"/>
</dbReference>
<evidence type="ECO:0000313" key="1">
    <source>
        <dbReference type="EMBL" id="KIK80903.1"/>
    </source>
</evidence>
<protein>
    <submittedName>
        <fullName evidence="1">Uncharacterized protein</fullName>
    </submittedName>
</protein>
<name>A0A0D0CZ47_9AGAM</name>
<reference evidence="1 2" key="1">
    <citation type="submission" date="2014-04" db="EMBL/GenBank/DDBJ databases">
        <authorList>
            <consortium name="DOE Joint Genome Institute"/>
            <person name="Kuo A."/>
            <person name="Kohler A."/>
            <person name="Jargeat P."/>
            <person name="Nagy L.G."/>
            <person name="Floudas D."/>
            <person name="Copeland A."/>
            <person name="Barry K.W."/>
            <person name="Cichocki N."/>
            <person name="Veneault-Fourrey C."/>
            <person name="LaButti K."/>
            <person name="Lindquist E.A."/>
            <person name="Lipzen A."/>
            <person name="Lundell T."/>
            <person name="Morin E."/>
            <person name="Murat C."/>
            <person name="Sun H."/>
            <person name="Tunlid A."/>
            <person name="Henrissat B."/>
            <person name="Grigoriev I.V."/>
            <person name="Hibbett D.S."/>
            <person name="Martin F."/>
            <person name="Nordberg H.P."/>
            <person name="Cantor M.N."/>
            <person name="Hua S.X."/>
        </authorList>
    </citation>
    <scope>NUCLEOTIDE SEQUENCE [LARGE SCALE GENOMIC DNA]</scope>
    <source>
        <strain evidence="1 2">Ve08.2h10</strain>
    </source>
</reference>